<feature type="signal peptide" evidence="1">
    <location>
        <begin position="1"/>
        <end position="18"/>
    </location>
</feature>
<evidence type="ECO:0000313" key="4">
    <source>
        <dbReference type="Proteomes" id="UP001144205"/>
    </source>
</evidence>
<protein>
    <recommendedName>
        <fullName evidence="2">SCP domain-containing protein</fullName>
    </recommendedName>
</protein>
<dbReference type="PANTHER" id="PTHR31157:SF1">
    <property type="entry name" value="SCP DOMAIN-CONTAINING PROTEIN"/>
    <property type="match status" value="1"/>
</dbReference>
<dbReference type="RefSeq" id="WP_281840958.1">
    <property type="nucleotide sequence ID" value="NZ_BROH01000001.1"/>
</dbReference>
<accession>A0ABQ5LPT5</accession>
<dbReference type="EMBL" id="BROH01000001">
    <property type="protein sequence ID" value="GKY87020.1"/>
    <property type="molecule type" value="Genomic_DNA"/>
</dbReference>
<organism evidence="3 4">
    <name type="scientific">Sinisalibacter aestuarii</name>
    <dbReference type="NCBI Taxonomy" id="2949426"/>
    <lineage>
        <taxon>Bacteria</taxon>
        <taxon>Pseudomonadati</taxon>
        <taxon>Pseudomonadota</taxon>
        <taxon>Alphaproteobacteria</taxon>
        <taxon>Rhodobacterales</taxon>
        <taxon>Roseobacteraceae</taxon>
        <taxon>Sinisalibacter</taxon>
    </lineage>
</organism>
<dbReference type="SUPFAM" id="SSF55797">
    <property type="entry name" value="PR-1-like"/>
    <property type="match status" value="1"/>
</dbReference>
<dbReference type="Pfam" id="PF00188">
    <property type="entry name" value="CAP"/>
    <property type="match status" value="1"/>
</dbReference>
<sequence>MRALAAFVLALLPGMAVADCTAPANLAQLRTDMAKAVNAQRNANGRVPLGHAPRLDEAAMAHACWMAETGTFSHRGAGGSLPKRRIRATGYRTHLTAENIAWGQRTAAQVVAEWMQSPGHRKNILLGGIDEYGIGIAVMQGRLVWVMDYAAH</sequence>
<proteinExistence type="predicted"/>
<name>A0ABQ5LPT5_9RHOB</name>
<dbReference type="Gene3D" id="3.40.33.10">
    <property type="entry name" value="CAP"/>
    <property type="match status" value="1"/>
</dbReference>
<gene>
    <name evidence="3" type="ORF">STA1M1_08890</name>
</gene>
<feature type="chain" id="PRO_5047360933" description="SCP domain-containing protein" evidence="1">
    <location>
        <begin position="19"/>
        <end position="152"/>
    </location>
</feature>
<evidence type="ECO:0000256" key="1">
    <source>
        <dbReference type="SAM" id="SignalP"/>
    </source>
</evidence>
<dbReference type="CDD" id="cd05379">
    <property type="entry name" value="CAP_bacterial"/>
    <property type="match status" value="1"/>
</dbReference>
<dbReference type="PANTHER" id="PTHR31157">
    <property type="entry name" value="SCP DOMAIN-CONTAINING PROTEIN"/>
    <property type="match status" value="1"/>
</dbReference>
<comment type="caution">
    <text evidence="3">The sequence shown here is derived from an EMBL/GenBank/DDBJ whole genome shotgun (WGS) entry which is preliminary data.</text>
</comment>
<feature type="domain" description="SCP" evidence="2">
    <location>
        <begin position="36"/>
        <end position="149"/>
    </location>
</feature>
<dbReference type="InterPro" id="IPR035940">
    <property type="entry name" value="CAP_sf"/>
</dbReference>
<keyword evidence="1" id="KW-0732">Signal</keyword>
<dbReference type="Proteomes" id="UP001144205">
    <property type="component" value="Unassembled WGS sequence"/>
</dbReference>
<dbReference type="InterPro" id="IPR014044">
    <property type="entry name" value="CAP_dom"/>
</dbReference>
<keyword evidence="4" id="KW-1185">Reference proteome</keyword>
<evidence type="ECO:0000259" key="2">
    <source>
        <dbReference type="Pfam" id="PF00188"/>
    </source>
</evidence>
<reference evidence="3" key="1">
    <citation type="journal article" date="2023" name="Int. J. Syst. Evol. Microbiol.">
        <title>Sinisalibacter aestuarii sp. nov., isolated from estuarine sediment of the Arakawa River.</title>
        <authorList>
            <person name="Arafat S.T."/>
            <person name="Hirano S."/>
            <person name="Sato A."/>
            <person name="Takeuchi K."/>
            <person name="Yasuda T."/>
            <person name="Terahara T."/>
            <person name="Hamada M."/>
            <person name="Kobayashi T."/>
        </authorList>
    </citation>
    <scope>NUCLEOTIDE SEQUENCE</scope>
    <source>
        <strain evidence="3">B-399</strain>
    </source>
</reference>
<evidence type="ECO:0000313" key="3">
    <source>
        <dbReference type="EMBL" id="GKY87020.1"/>
    </source>
</evidence>